<evidence type="ECO:0000313" key="5">
    <source>
        <dbReference type="EMBL" id="GAG32580.1"/>
    </source>
</evidence>
<dbReference type="InterPro" id="IPR050106">
    <property type="entry name" value="HistidinolP_aminotransfase"/>
</dbReference>
<accession>X0WPK9</accession>
<dbReference type="GO" id="GO:0030170">
    <property type="term" value="F:pyridoxal phosphate binding"/>
    <property type="evidence" value="ECO:0007669"/>
    <property type="project" value="InterPro"/>
</dbReference>
<dbReference type="PANTHER" id="PTHR43643:SF3">
    <property type="entry name" value="HISTIDINOL-PHOSPHATE AMINOTRANSFERASE"/>
    <property type="match status" value="1"/>
</dbReference>
<gene>
    <name evidence="5" type="ORF">S01H1_70320</name>
</gene>
<dbReference type="Gene3D" id="3.40.640.10">
    <property type="entry name" value="Type I PLP-dependent aspartate aminotransferase-like (Major domain)"/>
    <property type="match status" value="1"/>
</dbReference>
<dbReference type="Pfam" id="PF00155">
    <property type="entry name" value="Aminotran_1_2"/>
    <property type="match status" value="1"/>
</dbReference>
<evidence type="ECO:0000256" key="2">
    <source>
        <dbReference type="ARBA" id="ARBA00022679"/>
    </source>
</evidence>
<dbReference type="CDD" id="cd00609">
    <property type="entry name" value="AAT_like"/>
    <property type="match status" value="1"/>
</dbReference>
<proteinExistence type="predicted"/>
<protein>
    <recommendedName>
        <fullName evidence="4">Aminotransferase class I/classII large domain-containing protein</fullName>
    </recommendedName>
</protein>
<dbReference type="SUPFAM" id="SSF53383">
    <property type="entry name" value="PLP-dependent transferases"/>
    <property type="match status" value="1"/>
</dbReference>
<dbReference type="Gene3D" id="3.90.1150.10">
    <property type="entry name" value="Aspartate Aminotransferase, domain 1"/>
    <property type="match status" value="1"/>
</dbReference>
<evidence type="ECO:0000256" key="3">
    <source>
        <dbReference type="ARBA" id="ARBA00022898"/>
    </source>
</evidence>
<organism evidence="5">
    <name type="scientific">marine sediment metagenome</name>
    <dbReference type="NCBI Taxonomy" id="412755"/>
    <lineage>
        <taxon>unclassified sequences</taxon>
        <taxon>metagenomes</taxon>
        <taxon>ecological metagenomes</taxon>
    </lineage>
</organism>
<keyword evidence="3" id="KW-0663">Pyridoxal phosphate</keyword>
<reference evidence="5" key="1">
    <citation type="journal article" date="2014" name="Front. Microbiol.">
        <title>High frequency of phylogenetically diverse reductive dehalogenase-homologous genes in deep subseafloor sedimentary metagenomes.</title>
        <authorList>
            <person name="Kawai M."/>
            <person name="Futagami T."/>
            <person name="Toyoda A."/>
            <person name="Takaki Y."/>
            <person name="Nishi S."/>
            <person name="Hori S."/>
            <person name="Arai W."/>
            <person name="Tsubouchi T."/>
            <person name="Morono Y."/>
            <person name="Uchiyama I."/>
            <person name="Ito T."/>
            <person name="Fujiyama A."/>
            <person name="Inagaki F."/>
            <person name="Takami H."/>
        </authorList>
    </citation>
    <scope>NUCLEOTIDE SEQUENCE</scope>
    <source>
        <strain evidence="5">Expedition CK06-06</strain>
    </source>
</reference>
<dbReference type="InterPro" id="IPR015422">
    <property type="entry name" value="PyrdxlP-dep_Trfase_small"/>
</dbReference>
<sequence>VPERVVVVFDEAYCEYVEDEEYADTRKYVEEGRNVVIIRTFSKLYGLGGLRVGYGVGSKELVEYLRRALSAFHVGSLNLIGAAASLDDDEHILRSREHNSREKQFLYEQFDRLDVAYLPSQCNFVLLVELGRDVQALWEALVRHGLVVTPARGFGVPDAVRISLGTREENERLVEALQQVLAELPEA</sequence>
<dbReference type="GO" id="GO:0008483">
    <property type="term" value="F:transaminase activity"/>
    <property type="evidence" value="ECO:0007669"/>
    <property type="project" value="UniProtKB-KW"/>
</dbReference>
<dbReference type="InterPro" id="IPR015424">
    <property type="entry name" value="PyrdxlP-dep_Trfase"/>
</dbReference>
<feature type="domain" description="Aminotransferase class I/classII large" evidence="4">
    <location>
        <begin position="4"/>
        <end position="177"/>
    </location>
</feature>
<keyword evidence="2" id="KW-0808">Transferase</keyword>
<dbReference type="EMBL" id="BARS01046753">
    <property type="protein sequence ID" value="GAG32580.1"/>
    <property type="molecule type" value="Genomic_DNA"/>
</dbReference>
<evidence type="ECO:0000259" key="4">
    <source>
        <dbReference type="Pfam" id="PF00155"/>
    </source>
</evidence>
<dbReference type="PANTHER" id="PTHR43643">
    <property type="entry name" value="HISTIDINOL-PHOSPHATE AMINOTRANSFERASE 2"/>
    <property type="match status" value="1"/>
</dbReference>
<name>X0WPK9_9ZZZZ</name>
<evidence type="ECO:0000256" key="1">
    <source>
        <dbReference type="ARBA" id="ARBA00022576"/>
    </source>
</evidence>
<comment type="caution">
    <text evidence="5">The sequence shown here is derived from an EMBL/GenBank/DDBJ whole genome shotgun (WGS) entry which is preliminary data.</text>
</comment>
<dbReference type="InterPro" id="IPR004839">
    <property type="entry name" value="Aminotransferase_I/II_large"/>
</dbReference>
<keyword evidence="1" id="KW-0032">Aminotransferase</keyword>
<feature type="non-terminal residue" evidence="5">
    <location>
        <position position="1"/>
    </location>
</feature>
<dbReference type="AlphaFoldDB" id="X0WPK9"/>
<dbReference type="InterPro" id="IPR015421">
    <property type="entry name" value="PyrdxlP-dep_Trfase_major"/>
</dbReference>